<dbReference type="AlphaFoldDB" id="A0A9E8SE08"/>
<proteinExistence type="predicted"/>
<feature type="compositionally biased region" description="Polar residues" evidence="1">
    <location>
        <begin position="183"/>
        <end position="206"/>
    </location>
</feature>
<dbReference type="Proteomes" id="UP001164705">
    <property type="component" value="Chromosome"/>
</dbReference>
<protein>
    <submittedName>
        <fullName evidence="2">Uncharacterized protein</fullName>
    </submittedName>
</protein>
<evidence type="ECO:0000313" key="3">
    <source>
        <dbReference type="Proteomes" id="UP001164705"/>
    </source>
</evidence>
<feature type="region of interest" description="Disordered" evidence="1">
    <location>
        <begin position="182"/>
        <end position="206"/>
    </location>
</feature>
<reference evidence="2" key="1">
    <citation type="submission" date="2022-11" db="EMBL/GenBank/DDBJ databases">
        <title>Lacinutrix neustonica HL-RS19T sp. nov., isolated from the surface microlayer sample of brackish Lake Shihwa.</title>
        <authorList>
            <person name="Choi J.Y."/>
            <person name="Hwang C.Y."/>
        </authorList>
    </citation>
    <scope>NUCLEOTIDE SEQUENCE</scope>
    <source>
        <strain evidence="2">HL-RS19</strain>
    </source>
</reference>
<dbReference type="KEGG" id="lnu:N7U66_02970"/>
<organism evidence="2 3">
    <name type="scientific">Lacinutrix neustonica</name>
    <dbReference type="NCBI Taxonomy" id="2980107"/>
    <lineage>
        <taxon>Bacteria</taxon>
        <taxon>Pseudomonadati</taxon>
        <taxon>Bacteroidota</taxon>
        <taxon>Flavobacteriia</taxon>
        <taxon>Flavobacteriales</taxon>
        <taxon>Flavobacteriaceae</taxon>
        <taxon>Lacinutrix</taxon>
    </lineage>
</organism>
<accession>A0A9E8SE08</accession>
<evidence type="ECO:0000256" key="1">
    <source>
        <dbReference type="SAM" id="MobiDB-lite"/>
    </source>
</evidence>
<dbReference type="EMBL" id="CP113088">
    <property type="protein sequence ID" value="WAC02661.1"/>
    <property type="molecule type" value="Genomic_DNA"/>
</dbReference>
<dbReference type="RefSeq" id="WP_267677259.1">
    <property type="nucleotide sequence ID" value="NZ_CP113088.1"/>
</dbReference>
<evidence type="ECO:0000313" key="2">
    <source>
        <dbReference type="EMBL" id="WAC02661.1"/>
    </source>
</evidence>
<keyword evidence="3" id="KW-1185">Reference proteome</keyword>
<name>A0A9E8SE08_9FLAO</name>
<sequence>MALAFLKFRGRTNGNYSFQADIGTAKYFKYVTASKQKKIKVGKNEFITVLDENKKVSKVYQLNEAMQKINKGGFPLMIPETEIDADAKYVQLYSFSNSRSKAPTISNIIRVYPMVGRTHNLTFSNSLETTIKNESIMQETLVRNKAFNYQEPKLSKVMFWNAIINALPALLGHAAPVIGSPVGGSNTNQPATNTRITQQKATKQVK</sequence>
<gene>
    <name evidence="2" type="ORF">N7U66_02970</name>
</gene>